<feature type="compositionally biased region" description="Low complexity" evidence="1">
    <location>
        <begin position="1266"/>
        <end position="1301"/>
    </location>
</feature>
<feature type="region of interest" description="Disordered" evidence="1">
    <location>
        <begin position="1632"/>
        <end position="1659"/>
    </location>
</feature>
<feature type="compositionally biased region" description="Basic and acidic residues" evidence="1">
    <location>
        <begin position="1821"/>
        <end position="1832"/>
    </location>
</feature>
<feature type="region of interest" description="Disordered" evidence="1">
    <location>
        <begin position="782"/>
        <end position="802"/>
    </location>
</feature>
<feature type="compositionally biased region" description="Polar residues" evidence="1">
    <location>
        <begin position="1228"/>
        <end position="1238"/>
    </location>
</feature>
<dbReference type="InParanoid" id="A7RXM0"/>
<evidence type="ECO:0000256" key="2">
    <source>
        <dbReference type="SAM" id="SignalP"/>
    </source>
</evidence>
<feature type="compositionally biased region" description="Low complexity" evidence="1">
    <location>
        <begin position="1245"/>
        <end position="1259"/>
    </location>
</feature>
<feature type="region of interest" description="Disordered" evidence="1">
    <location>
        <begin position="24"/>
        <end position="82"/>
    </location>
</feature>
<feature type="compositionally biased region" description="Basic residues" evidence="1">
    <location>
        <begin position="1950"/>
        <end position="2018"/>
    </location>
</feature>
<dbReference type="Proteomes" id="UP000001593">
    <property type="component" value="Unassembled WGS sequence"/>
</dbReference>
<evidence type="ECO:0000313" key="4">
    <source>
        <dbReference type="Proteomes" id="UP000001593"/>
    </source>
</evidence>
<dbReference type="KEGG" id="nve:5515815"/>
<evidence type="ECO:0000256" key="1">
    <source>
        <dbReference type="SAM" id="MobiDB-lite"/>
    </source>
</evidence>
<dbReference type="OrthoDB" id="10314165at2759"/>
<feature type="compositionally biased region" description="Low complexity" evidence="1">
    <location>
        <begin position="210"/>
        <end position="219"/>
    </location>
</feature>
<feature type="signal peptide" evidence="2">
    <location>
        <begin position="1"/>
        <end position="21"/>
    </location>
</feature>
<sequence length="2056" mass="225803">MKDKTLLLLFLSALLLAGIGSGPRSPMSVEAGTNKGYGIMGTTDKEDSEEWGKEEARNFKTTPKRPKVSSAESGSGEGSGFSRQIIAAGEGLLQKQFDKFKAPAASKLNRDVMGVTRVQTEEEAARIINEAVQERIKENTTPPPPGMPAPVPGGDMEKVQNVANKVISGTLPSVEHPEQETVGNPSIPDAIVGGGGQAGSQTNVQATGQTVTQPGQPGQNAISVQSNTNVNSDKASSETNMGVILDTNTTVSTYNITAPPPGSSIDVNMGKNGAHVMMTTVNSNNQTVDANGTYINPLYNPPDTAVTPQGTDAYNVSEVKPPQQQQPQTMPTSQPQQLQEPSQETIPTQKPSQQLQQTQAQLPQQPQETQEQAQATPQQQLATQDKQQATQGQEQETQLQQQATQVQQQATQLQQQANQQQEQATQLQQQAISQQQQAAQEQQQATNQQTQGGQAQQAAVPPPPPPPSVAPPPQPSSAPTVAQMQQPQQPWTYPQSESSTPANQSSTVSPSQSMPQQQSFQSVSNSPSPTIPAGGVVGRVNQLQGNGVPNAGQLPTPWYTQAGGVNGQPQSAASNNSVTARPSAGYTWPTITTEALRPTDYPPQVMNMSIGPTTPSGGYPISKNMNTPQTDQPTVPSTQNVGPMLSNAPGGKILIVSNTTFLIGGQGIGDKGGLSPTSNQPMAQNEASQPEVLPSINTQTQSRPTKDMFQGPESSLPTYSLPKNFTNAVYQNRPGSLPDEAVAETSVNISFPGAKPGQVVLLPKKVKNDPNEEAQLVPLVDKGKTTPQPTAPPPAHTFVPTVMGSKPTEIGTVGPTDMNQPTIIGSVTPTDHITTEMGTVVPTNPGPGLAPTPTMPTLAGDGYKIETSLRLKFGENKQLPLNMIVGDKDNTNLVKMPLGPSRERINNPMHFDEDMYQERSMAGQAVTTVTPSKPDIRPTPDPYGGIKDAILSVDISQLKPGQLLSLRLPNSHKSDLFKVKDIKTRDSSIEAFTKDEVGSHDGIQPSKRHLLYAIIEKVKKNRKYANAMKSLFTMGSRRSESESPLLIVKSALKRARIINLPKKDKSKKYTMKELERRSEEALEKMFQRNISKSTKATLHSKHSEEVEKRTLGLKHLYKKARIGRKTKKANRKGQDITGSKKTDGTFKITLKLKGESDDDSGLHVDEPPEEMNDPLFGKKKKLTFKGKFSDKKSKEDKSEEEEEEKEMGSKGGKKKGKYGKVGAGNGASQGENNNSQAGQEGGNMANGNGNQVNPQQQANTGNQVPQQSGNAGNNGDNGNIGGASNNNNNQANANTNQQMAGQGAGNTGDSPNTNQGINNTPAQENGNMGNTNQGINNNNNAIQQAGNMGNTIASNQQMSAAGVNGNTGNDNTGNVKNMTNVIIQDEKGNTIFKGPVNVATLNETVVKNGGGDKASFKLEKAGYKVEENTDSLGMAVIEKSLQKTFHPVKKTNLFKLTDHRNKRRRIRRSIEEKNQTTEENNASKRTEGTFEIELKMSDKKKKEESDEEFRDDTSKQSDKKKKMEFEGSFSDDKKEESDNIKKGSESKESFVVIKDEKGNILYKGMMDIDALKKTESDGKSEKLKIKKVDSDEPSDKEVLQDALQRVNAIRREGIAAAAKRIEGLTLELEMSDDKNAEAKIVPNDNKTNNKDSELAKKGQTKQGRKICNVFIEDAKGEVLYHGPIDISALKQTSEINPEVPNTPRKKTFPQNYANIDSPEITQAMGGSYPGVDDIMFDKGKKHRRSLELITGTPESQQDSSRADNPLPDSNADKKTDGTFKLMVEVADKDQNSDQNDAAARQIASTTHNDDDKKMTFSGTFMDDKEKGDEKKSDKKKAKKGKKESEEEESEGDKKKKKKTEENEEEEEKEKKKEKEDNEEDEDNKKKKKGENEKEEKKKKKKEENEEEDDKKKKKEENEEEEKKKTKGKGENEEEDDKKKKKENEEEDDKKKRKKKTRKKRKRRKRKKTKKRMIKRKIKKKTKKMKRRKRKRKKKTKKRTIKRKRQRRRRRKRKRNKKKTREEEKKFITVLGTTTDVIKKPMSSSKMTMEMFYIKGR</sequence>
<feature type="compositionally biased region" description="Low complexity" evidence="1">
    <location>
        <begin position="321"/>
        <end position="345"/>
    </location>
</feature>
<feature type="compositionally biased region" description="Pro residues" evidence="1">
    <location>
        <begin position="460"/>
        <end position="476"/>
    </location>
</feature>
<evidence type="ECO:0000313" key="3">
    <source>
        <dbReference type="EMBL" id="EDO43798.1"/>
    </source>
</evidence>
<dbReference type="GO" id="GO:0045944">
    <property type="term" value="P:positive regulation of transcription by RNA polymerase II"/>
    <property type="evidence" value="ECO:0000318"/>
    <property type="project" value="GO_Central"/>
</dbReference>
<dbReference type="eggNOG" id="ENOG502QRT9">
    <property type="taxonomic scope" value="Eukaryota"/>
</dbReference>
<feature type="region of interest" description="Disordered" evidence="1">
    <location>
        <begin position="1455"/>
        <end position="1549"/>
    </location>
</feature>
<feature type="compositionally biased region" description="Low complexity" evidence="1">
    <location>
        <begin position="353"/>
        <end position="395"/>
    </location>
</feature>
<feature type="compositionally biased region" description="Polar residues" evidence="1">
    <location>
        <begin position="567"/>
        <end position="580"/>
    </location>
</feature>
<feature type="compositionally biased region" description="Polar residues" evidence="1">
    <location>
        <begin position="675"/>
        <end position="688"/>
    </location>
</feature>
<feature type="compositionally biased region" description="Basic and acidic residues" evidence="1">
    <location>
        <begin position="1468"/>
        <end position="1504"/>
    </location>
</feature>
<dbReference type="OMA" id="DECDSAD"/>
<feature type="region of interest" description="Disordered" evidence="1">
    <location>
        <begin position="671"/>
        <end position="720"/>
    </location>
</feature>
<feature type="compositionally biased region" description="Basic and acidic residues" evidence="1">
    <location>
        <begin position="1914"/>
        <end position="1930"/>
    </location>
</feature>
<feature type="compositionally biased region" description="Polar residues" evidence="1">
    <location>
        <begin position="1309"/>
        <end position="1324"/>
    </location>
</feature>
<feature type="compositionally biased region" description="Low complexity" evidence="1">
    <location>
        <begin position="439"/>
        <end position="459"/>
    </location>
</feature>
<feature type="chain" id="PRO_5002712163" evidence="2">
    <location>
        <begin position="22"/>
        <end position="2056"/>
    </location>
</feature>
<feature type="region of interest" description="Disordered" evidence="1">
    <location>
        <begin position="210"/>
        <end position="237"/>
    </location>
</feature>
<protein>
    <submittedName>
        <fullName evidence="3">Uncharacterized protein</fullName>
    </submittedName>
</protein>
<feature type="region of interest" description="Disordered" evidence="1">
    <location>
        <begin position="439"/>
        <end position="580"/>
    </location>
</feature>
<feature type="compositionally biased region" description="Low complexity" evidence="1">
    <location>
        <begin position="504"/>
        <end position="524"/>
    </location>
</feature>
<reference evidence="3 4" key="1">
    <citation type="journal article" date="2007" name="Science">
        <title>Sea anemone genome reveals ancestral eumetazoan gene repertoire and genomic organization.</title>
        <authorList>
            <person name="Putnam N.H."/>
            <person name="Srivastava M."/>
            <person name="Hellsten U."/>
            <person name="Dirks B."/>
            <person name="Chapman J."/>
            <person name="Salamov A."/>
            <person name="Terry A."/>
            <person name="Shapiro H."/>
            <person name="Lindquist E."/>
            <person name="Kapitonov V.V."/>
            <person name="Jurka J."/>
            <person name="Genikhovich G."/>
            <person name="Grigoriev I.V."/>
            <person name="Lucas S.M."/>
            <person name="Steele R.E."/>
            <person name="Finnerty J.R."/>
            <person name="Technau U."/>
            <person name="Martindale M.Q."/>
            <person name="Rokhsar D.S."/>
        </authorList>
    </citation>
    <scope>NUCLEOTIDE SEQUENCE [LARGE SCALE GENOMIC DNA]</scope>
    <source>
        <strain evidence="4">CH2 X CH6</strain>
    </source>
</reference>
<dbReference type="GO" id="GO:0003713">
    <property type="term" value="F:transcription coactivator activity"/>
    <property type="evidence" value="ECO:0000318"/>
    <property type="project" value="GO_Central"/>
</dbReference>
<feature type="region of interest" description="Disordered" evidence="1">
    <location>
        <begin position="1155"/>
        <end position="1345"/>
    </location>
</feature>
<feature type="compositionally biased region" description="Basic and acidic residues" evidence="1">
    <location>
        <begin position="1647"/>
        <end position="1656"/>
    </location>
</feature>
<feature type="region of interest" description="Disordered" evidence="1">
    <location>
        <begin position="292"/>
        <end position="395"/>
    </location>
</feature>
<organism evidence="3 4">
    <name type="scientific">Nematostella vectensis</name>
    <name type="common">Starlet sea anemone</name>
    <dbReference type="NCBI Taxonomy" id="45351"/>
    <lineage>
        <taxon>Eukaryota</taxon>
        <taxon>Metazoa</taxon>
        <taxon>Cnidaria</taxon>
        <taxon>Anthozoa</taxon>
        <taxon>Hexacorallia</taxon>
        <taxon>Actiniaria</taxon>
        <taxon>Edwardsiidae</taxon>
        <taxon>Nematostella</taxon>
    </lineage>
</organism>
<feature type="compositionally biased region" description="Polar residues" evidence="1">
    <location>
        <begin position="484"/>
        <end position="503"/>
    </location>
</feature>
<dbReference type="STRING" id="45351.A7RXM0"/>
<feature type="region of interest" description="Disordered" evidence="1">
    <location>
        <begin position="1723"/>
        <end position="2025"/>
    </location>
</feature>
<feature type="compositionally biased region" description="Basic and acidic residues" evidence="1">
    <location>
        <begin position="1511"/>
        <end position="1549"/>
    </location>
</feature>
<dbReference type="GO" id="GO:0016592">
    <property type="term" value="C:mediator complex"/>
    <property type="evidence" value="ECO:0000318"/>
    <property type="project" value="GO_Central"/>
</dbReference>
<dbReference type="EMBL" id="DS469550">
    <property type="protein sequence ID" value="EDO43798.1"/>
    <property type="molecule type" value="Genomic_DNA"/>
</dbReference>
<gene>
    <name evidence="3" type="ORF">NEMVEDRAFT_v1g241383</name>
</gene>
<proteinExistence type="predicted"/>
<dbReference type="HOGENOM" id="CLU_233050_0_0_1"/>
<feature type="compositionally biased region" description="Basic and acidic residues" evidence="1">
    <location>
        <begin position="1187"/>
        <end position="1197"/>
    </location>
</feature>
<feature type="compositionally biased region" description="Basic and acidic residues" evidence="1">
    <location>
        <begin position="1155"/>
        <end position="1166"/>
    </location>
</feature>
<feature type="compositionally biased region" description="Low complexity" evidence="1">
    <location>
        <begin position="1325"/>
        <end position="1345"/>
    </location>
</feature>
<name>A7RXM0_NEMVE</name>
<keyword evidence="2" id="KW-0732">Signal</keyword>
<accession>A7RXM0</accession>
<keyword evidence="4" id="KW-1185">Reference proteome</keyword>
<feature type="compositionally biased region" description="Polar residues" evidence="1">
    <location>
        <begin position="220"/>
        <end position="237"/>
    </location>
</feature>